<dbReference type="EMBL" id="JBHSAS010000006">
    <property type="protein sequence ID" value="MFC4026899.1"/>
    <property type="molecule type" value="Genomic_DNA"/>
</dbReference>
<sequence>MKNIGIPAKFGIMIAVGLIVYFLALSLVGLHTNPLFSFLNGAIMGLGIWLAIKAKQSSKSGRFKYAQGFTTGLVTGFIATTIFTVFFAIYASELNPDFLDQYLTVWRSDYKTGLGVTLFTVYAMGAASTFALTLAFMQLFKNSWNTQEAEKHTL</sequence>
<feature type="transmembrane region" description="Helical" evidence="1">
    <location>
        <begin position="35"/>
        <end position="52"/>
    </location>
</feature>
<keyword evidence="1" id="KW-1133">Transmembrane helix</keyword>
<accession>A0ABV8H474</accession>
<reference evidence="3" key="1">
    <citation type="journal article" date="2019" name="Int. J. Syst. Evol. Microbiol.">
        <title>The Global Catalogue of Microorganisms (GCM) 10K type strain sequencing project: providing services to taxonomists for standard genome sequencing and annotation.</title>
        <authorList>
            <consortium name="The Broad Institute Genomics Platform"/>
            <consortium name="The Broad Institute Genome Sequencing Center for Infectious Disease"/>
            <person name="Wu L."/>
            <person name="Ma J."/>
        </authorList>
    </citation>
    <scope>NUCLEOTIDE SEQUENCE [LARGE SCALE GENOMIC DNA]</scope>
    <source>
        <strain evidence="3">CECT 9128</strain>
    </source>
</reference>
<feature type="transmembrane region" description="Helical" evidence="1">
    <location>
        <begin position="112"/>
        <end position="137"/>
    </location>
</feature>
<feature type="transmembrane region" description="Helical" evidence="1">
    <location>
        <begin position="12"/>
        <end position="29"/>
    </location>
</feature>
<evidence type="ECO:0000256" key="1">
    <source>
        <dbReference type="SAM" id="Phobius"/>
    </source>
</evidence>
<dbReference type="Pfam" id="PF13858">
    <property type="entry name" value="DUF4199"/>
    <property type="match status" value="1"/>
</dbReference>
<protein>
    <submittedName>
        <fullName evidence="2">DUF4199 domain-containing protein</fullName>
    </submittedName>
</protein>
<gene>
    <name evidence="2" type="ORF">ACFOS1_05745</name>
</gene>
<dbReference type="RefSeq" id="WP_290235456.1">
    <property type="nucleotide sequence ID" value="NZ_JAUFPZ010000002.1"/>
</dbReference>
<proteinExistence type="predicted"/>
<keyword evidence="3" id="KW-1185">Reference proteome</keyword>
<name>A0ABV8H474_9FLAO</name>
<evidence type="ECO:0000313" key="2">
    <source>
        <dbReference type="EMBL" id="MFC4026899.1"/>
    </source>
</evidence>
<dbReference type="Proteomes" id="UP001595793">
    <property type="component" value="Unassembled WGS sequence"/>
</dbReference>
<keyword evidence="1" id="KW-0812">Transmembrane</keyword>
<comment type="caution">
    <text evidence="2">The sequence shown here is derived from an EMBL/GenBank/DDBJ whole genome shotgun (WGS) entry which is preliminary data.</text>
</comment>
<dbReference type="InterPro" id="IPR025250">
    <property type="entry name" value="DUF4199"/>
</dbReference>
<organism evidence="2 3">
    <name type="scientific">Zunongwangia endophytica</name>
    <dbReference type="NCBI Taxonomy" id="1808945"/>
    <lineage>
        <taxon>Bacteria</taxon>
        <taxon>Pseudomonadati</taxon>
        <taxon>Bacteroidota</taxon>
        <taxon>Flavobacteriia</taxon>
        <taxon>Flavobacteriales</taxon>
        <taxon>Flavobacteriaceae</taxon>
        <taxon>Zunongwangia</taxon>
    </lineage>
</organism>
<keyword evidence="1" id="KW-0472">Membrane</keyword>
<feature type="transmembrane region" description="Helical" evidence="1">
    <location>
        <begin position="73"/>
        <end position="92"/>
    </location>
</feature>
<evidence type="ECO:0000313" key="3">
    <source>
        <dbReference type="Proteomes" id="UP001595793"/>
    </source>
</evidence>